<dbReference type="PANTHER" id="PTHR30038:SF9">
    <property type="entry name" value="ALDEHYDE FERREDOXIN OXIDOREDUCTASE"/>
    <property type="match status" value="1"/>
</dbReference>
<feature type="non-terminal residue" evidence="8">
    <location>
        <position position="1"/>
    </location>
</feature>
<evidence type="ECO:0000256" key="6">
    <source>
        <dbReference type="ARBA" id="ARBA00023014"/>
    </source>
</evidence>
<dbReference type="Pfam" id="PF02730">
    <property type="entry name" value="AFOR_N"/>
    <property type="match status" value="1"/>
</dbReference>
<gene>
    <name evidence="8" type="ORF">S01H4_44797</name>
</gene>
<dbReference type="Pfam" id="PF01314">
    <property type="entry name" value="AFOR_C"/>
    <property type="match status" value="1"/>
</dbReference>
<reference evidence="8" key="1">
    <citation type="journal article" date="2014" name="Front. Microbiol.">
        <title>High frequency of phylogenetically diverse reductive dehalogenase-homologous genes in deep subseafloor sedimentary metagenomes.</title>
        <authorList>
            <person name="Kawai M."/>
            <person name="Futagami T."/>
            <person name="Toyoda A."/>
            <person name="Takaki Y."/>
            <person name="Nishi S."/>
            <person name="Hori S."/>
            <person name="Arai W."/>
            <person name="Tsubouchi T."/>
            <person name="Morono Y."/>
            <person name="Uchiyama I."/>
            <person name="Ito T."/>
            <person name="Fujiyama A."/>
            <person name="Inagaki F."/>
            <person name="Takami H."/>
        </authorList>
    </citation>
    <scope>NUCLEOTIDE SEQUENCE</scope>
    <source>
        <strain evidence="8">Expedition CK06-06</strain>
    </source>
</reference>
<organism evidence="8">
    <name type="scientific">marine sediment metagenome</name>
    <dbReference type="NCBI Taxonomy" id="412755"/>
    <lineage>
        <taxon>unclassified sequences</taxon>
        <taxon>metagenomes</taxon>
        <taxon>ecological metagenomes</taxon>
    </lineage>
</organism>
<dbReference type="GO" id="GO:0016625">
    <property type="term" value="F:oxidoreductase activity, acting on the aldehyde or oxo group of donors, iron-sulfur protein as acceptor"/>
    <property type="evidence" value="ECO:0007669"/>
    <property type="project" value="InterPro"/>
</dbReference>
<dbReference type="SMART" id="SM00790">
    <property type="entry name" value="AFOR_N"/>
    <property type="match status" value="1"/>
</dbReference>
<dbReference type="Gene3D" id="1.10.569.10">
    <property type="entry name" value="Aldehyde Ferredoxin Oxidoreductase Protein, subunit A, domain 2"/>
    <property type="match status" value="1"/>
</dbReference>
<comment type="cofactor">
    <cofactor evidence="1">
        <name>[4Fe-4S] cluster</name>
        <dbReference type="ChEBI" id="CHEBI:49883"/>
    </cofactor>
</comment>
<keyword evidence="4" id="KW-0479">Metal-binding</keyword>
<keyword evidence="3" id="KW-0004">4Fe-4S</keyword>
<evidence type="ECO:0000256" key="1">
    <source>
        <dbReference type="ARBA" id="ARBA00001966"/>
    </source>
</evidence>
<dbReference type="InterPro" id="IPR051919">
    <property type="entry name" value="W-dependent_AOR"/>
</dbReference>
<keyword evidence="5" id="KW-0408">Iron</keyword>
<sequence length="282" mass="31011">NKKVIFHDASHLWGKDTFESEDAIKEEVGRKGAGVIVIGPAGERLVKFAVIENDYWRSLGRTGPGAVLGAKKVKGIAFYGDIRRQVAKPDAINKMWEELKAIGKDDPGTKKFHDEGTLQMIPVLNKAGAFPTKYWSLGTYDKWENLTIDALKTKCNVRAKACPKCFMACENLSQVIEGRHQGLRIVGPEFETTYALGGLCMIDDITEVAYLNDICDRLGMDTITVGNLAAFTIEASHRKSIGIRLEYGDVDGIAALLYKIARKEGIGAILAEGVRYAAKEWG</sequence>
<evidence type="ECO:0000256" key="2">
    <source>
        <dbReference type="ARBA" id="ARBA00011032"/>
    </source>
</evidence>
<dbReference type="Gene3D" id="3.60.9.10">
    <property type="entry name" value="Aldehyde ferredoxin oxidoreductase, N-terminal domain"/>
    <property type="match status" value="1"/>
</dbReference>
<dbReference type="InterPro" id="IPR013984">
    <property type="entry name" value="Ald_Fedxn_OxRdtase_dom2"/>
</dbReference>
<dbReference type="GO" id="GO:0009055">
    <property type="term" value="F:electron transfer activity"/>
    <property type="evidence" value="ECO:0007669"/>
    <property type="project" value="InterPro"/>
</dbReference>
<evidence type="ECO:0000256" key="4">
    <source>
        <dbReference type="ARBA" id="ARBA00022723"/>
    </source>
</evidence>
<dbReference type="InterPro" id="IPR013983">
    <property type="entry name" value="Ald_Fedxn_OxRdtase_N"/>
</dbReference>
<feature type="non-terminal residue" evidence="8">
    <location>
        <position position="282"/>
    </location>
</feature>
<dbReference type="SUPFAM" id="SSF48310">
    <property type="entry name" value="Aldehyde ferredoxin oxidoreductase, C-terminal domains"/>
    <property type="match status" value="1"/>
</dbReference>
<name>X1DC97_9ZZZZ</name>
<dbReference type="InterPro" id="IPR001203">
    <property type="entry name" value="OxRdtase_Ald_Fedxn_C"/>
</dbReference>
<proteinExistence type="inferred from homology"/>
<dbReference type="GO" id="GO:0046872">
    <property type="term" value="F:metal ion binding"/>
    <property type="evidence" value="ECO:0007669"/>
    <property type="project" value="UniProtKB-KW"/>
</dbReference>
<keyword evidence="6" id="KW-0411">Iron-sulfur</keyword>
<feature type="domain" description="Aldehyde ferredoxin oxidoreductase N-terminal" evidence="7">
    <location>
        <begin position="1"/>
        <end position="82"/>
    </location>
</feature>
<evidence type="ECO:0000259" key="7">
    <source>
        <dbReference type="SMART" id="SM00790"/>
    </source>
</evidence>
<dbReference type="InterPro" id="IPR036021">
    <property type="entry name" value="Tungsten_al_ferr_oxy-like_C"/>
</dbReference>
<evidence type="ECO:0000256" key="5">
    <source>
        <dbReference type="ARBA" id="ARBA00023004"/>
    </source>
</evidence>
<dbReference type="InterPro" id="IPR036503">
    <property type="entry name" value="Ald_Fedxn_OxRdtase_N_sf"/>
</dbReference>
<evidence type="ECO:0000256" key="3">
    <source>
        <dbReference type="ARBA" id="ARBA00022485"/>
    </source>
</evidence>
<comment type="caution">
    <text evidence="8">The sequence shown here is derived from an EMBL/GenBank/DDBJ whole genome shotgun (WGS) entry which is preliminary data.</text>
</comment>
<accession>X1DC97</accession>
<dbReference type="SUPFAM" id="SSF56228">
    <property type="entry name" value="Aldehyde ferredoxin oxidoreductase, N-terminal domain"/>
    <property type="match status" value="1"/>
</dbReference>
<protein>
    <recommendedName>
        <fullName evidence="7">Aldehyde ferredoxin oxidoreductase N-terminal domain-containing protein</fullName>
    </recommendedName>
</protein>
<dbReference type="GO" id="GO:0051539">
    <property type="term" value="F:4 iron, 4 sulfur cluster binding"/>
    <property type="evidence" value="ECO:0007669"/>
    <property type="project" value="UniProtKB-KW"/>
</dbReference>
<comment type="similarity">
    <text evidence="2">Belongs to the AOR/FOR family.</text>
</comment>
<dbReference type="AlphaFoldDB" id="X1DC97"/>
<evidence type="ECO:0000313" key="8">
    <source>
        <dbReference type="EMBL" id="GAG94036.1"/>
    </source>
</evidence>
<dbReference type="PANTHER" id="PTHR30038">
    <property type="entry name" value="ALDEHYDE FERREDOXIN OXIDOREDUCTASE"/>
    <property type="match status" value="1"/>
</dbReference>
<dbReference type="EMBL" id="BART01024880">
    <property type="protein sequence ID" value="GAG94036.1"/>
    <property type="molecule type" value="Genomic_DNA"/>
</dbReference>